<evidence type="ECO:0000313" key="4">
    <source>
        <dbReference type="Proteomes" id="UP000051324"/>
    </source>
</evidence>
<evidence type="ECO:0000259" key="1">
    <source>
        <dbReference type="SMART" id="SM00942"/>
    </source>
</evidence>
<evidence type="ECO:0000313" key="3">
    <source>
        <dbReference type="EMBL" id="KRL84085.1"/>
    </source>
</evidence>
<gene>
    <name evidence="3" type="ORF">FC32_GL001362</name>
</gene>
<dbReference type="InterPro" id="IPR015330">
    <property type="entry name" value="DNA_primase/pol_bifunc_N"/>
</dbReference>
<dbReference type="InterPro" id="IPR014820">
    <property type="entry name" value="PriCT_1"/>
</dbReference>
<proteinExistence type="predicted"/>
<dbReference type="Pfam" id="PF08708">
    <property type="entry name" value="PriCT_1"/>
    <property type="match status" value="1"/>
</dbReference>
<keyword evidence="4" id="KW-1185">Reference proteome</keyword>
<dbReference type="AlphaFoldDB" id="A0A0R1TZN9"/>
<dbReference type="SMART" id="SM00942">
    <property type="entry name" value="PriCT_1"/>
    <property type="match status" value="1"/>
</dbReference>
<dbReference type="Proteomes" id="UP000051324">
    <property type="component" value="Unassembled WGS sequence"/>
</dbReference>
<evidence type="ECO:0000259" key="2">
    <source>
        <dbReference type="SMART" id="SM00943"/>
    </source>
</evidence>
<feature type="domain" description="DNA primase/polymerase bifunctional N-terminal" evidence="2">
    <location>
        <begin position="7"/>
        <end position="163"/>
    </location>
</feature>
<dbReference type="RefSeq" id="WP_025088066.1">
    <property type="nucleotide sequence ID" value="NZ_AZFT01000053.1"/>
</dbReference>
<dbReference type="OrthoDB" id="2303110at2"/>
<name>A0A0R1TZN9_9LACO</name>
<dbReference type="EMBL" id="AZFT01000053">
    <property type="protein sequence ID" value="KRL84085.1"/>
    <property type="molecule type" value="Genomic_DNA"/>
</dbReference>
<dbReference type="PATRIC" id="fig|1423724.4.peg.1423"/>
<protein>
    <submittedName>
        <fullName evidence="3">Prophage Lp4 protein 7, DNA replication</fullName>
    </submittedName>
</protein>
<dbReference type="STRING" id="1423724.FC32_GL001362"/>
<organism evidence="3 4">
    <name type="scientific">Ligilactobacillus apodemi DSM 16634 = JCM 16172</name>
    <dbReference type="NCBI Taxonomy" id="1423724"/>
    <lineage>
        <taxon>Bacteria</taxon>
        <taxon>Bacillati</taxon>
        <taxon>Bacillota</taxon>
        <taxon>Bacilli</taxon>
        <taxon>Lactobacillales</taxon>
        <taxon>Lactobacillaceae</taxon>
        <taxon>Ligilactobacillus</taxon>
    </lineage>
</organism>
<reference evidence="3 4" key="1">
    <citation type="journal article" date="2015" name="Genome Announc.">
        <title>Expanding the biotechnology potential of lactobacilli through comparative genomics of 213 strains and associated genera.</title>
        <authorList>
            <person name="Sun Z."/>
            <person name="Harris H.M."/>
            <person name="McCann A."/>
            <person name="Guo C."/>
            <person name="Argimon S."/>
            <person name="Zhang W."/>
            <person name="Yang X."/>
            <person name="Jeffery I.B."/>
            <person name="Cooney J.C."/>
            <person name="Kagawa T.F."/>
            <person name="Liu W."/>
            <person name="Song Y."/>
            <person name="Salvetti E."/>
            <person name="Wrobel A."/>
            <person name="Rasinkangas P."/>
            <person name="Parkhill J."/>
            <person name="Rea M.C."/>
            <person name="O'Sullivan O."/>
            <person name="Ritari J."/>
            <person name="Douillard F.P."/>
            <person name="Paul Ross R."/>
            <person name="Yang R."/>
            <person name="Briner A.E."/>
            <person name="Felis G.E."/>
            <person name="de Vos W.M."/>
            <person name="Barrangou R."/>
            <person name="Klaenhammer T.R."/>
            <person name="Caufield P.W."/>
            <person name="Cui Y."/>
            <person name="Zhang H."/>
            <person name="O'Toole P.W."/>
        </authorList>
    </citation>
    <scope>NUCLEOTIDE SEQUENCE [LARGE SCALE GENOMIC DNA]</scope>
    <source>
        <strain evidence="3 4">DSM 16634</strain>
    </source>
</reference>
<feature type="domain" description="Primase C-terminal 1" evidence="1">
    <location>
        <begin position="194"/>
        <end position="260"/>
    </location>
</feature>
<dbReference type="eggNOG" id="COG3378">
    <property type="taxonomic scope" value="Bacteria"/>
</dbReference>
<dbReference type="CDD" id="cd04859">
    <property type="entry name" value="Prim_Pol"/>
    <property type="match status" value="1"/>
</dbReference>
<accession>A0A0R1TZN9</accession>
<dbReference type="SUPFAM" id="SSF56747">
    <property type="entry name" value="Prim-pol domain"/>
    <property type="match status" value="1"/>
</dbReference>
<dbReference type="SMART" id="SM00943">
    <property type="entry name" value="Prim-Pol"/>
    <property type="match status" value="1"/>
</dbReference>
<dbReference type="Pfam" id="PF09250">
    <property type="entry name" value="Prim-Pol"/>
    <property type="match status" value="1"/>
</dbReference>
<comment type="caution">
    <text evidence="3">The sequence shown here is derived from an EMBL/GenBank/DDBJ whole genome shotgun (WGS) entry which is preliminary data.</text>
</comment>
<sequence>MTTKNTALELAKHNFKVFPLVPNTKRPIKDQSYLTASNNPQKVAKWFVDLPHANLGLELASKSLLVVDIDNHNSASIRDTMQKMADQGCTLPTNTYIEQTPSGGLHFFYTGIAKKKRVTNFIPNVDLLADFTVIAPSVINGDAYRSINDQYNYSNIIKAPKWLLDVLNDTPKQNYSSDHLTPQTGKKWTGRRLDEIVAGVDSGGRNTWLTRQVGWLISTGAELETVYTITQQINRDYISPPLPDNEVNTIFKNIVRKEATKYEQHSR</sequence>